<keyword evidence="2" id="KW-0732">Signal</keyword>
<name>A0ABQ8AJY2_BRANA</name>
<dbReference type="Proteomes" id="UP000824890">
    <property type="component" value="Unassembled WGS sequence"/>
</dbReference>
<gene>
    <name evidence="3" type="ORF">HID58_055318</name>
</gene>
<feature type="signal peptide" evidence="2">
    <location>
        <begin position="1"/>
        <end position="25"/>
    </location>
</feature>
<accession>A0ABQ8AJY2</accession>
<protein>
    <submittedName>
        <fullName evidence="3">Uncharacterized protein</fullName>
    </submittedName>
</protein>
<organism evidence="3 4">
    <name type="scientific">Brassica napus</name>
    <name type="common">Rape</name>
    <dbReference type="NCBI Taxonomy" id="3708"/>
    <lineage>
        <taxon>Eukaryota</taxon>
        <taxon>Viridiplantae</taxon>
        <taxon>Streptophyta</taxon>
        <taxon>Embryophyta</taxon>
        <taxon>Tracheophyta</taxon>
        <taxon>Spermatophyta</taxon>
        <taxon>Magnoliopsida</taxon>
        <taxon>eudicotyledons</taxon>
        <taxon>Gunneridae</taxon>
        <taxon>Pentapetalae</taxon>
        <taxon>rosids</taxon>
        <taxon>malvids</taxon>
        <taxon>Brassicales</taxon>
        <taxon>Brassicaceae</taxon>
        <taxon>Brassiceae</taxon>
        <taxon>Brassica</taxon>
    </lineage>
</organism>
<proteinExistence type="predicted"/>
<dbReference type="EMBL" id="JAGKQM010000013">
    <property type="protein sequence ID" value="KAH0892889.1"/>
    <property type="molecule type" value="Genomic_DNA"/>
</dbReference>
<evidence type="ECO:0000256" key="2">
    <source>
        <dbReference type="SAM" id="SignalP"/>
    </source>
</evidence>
<feature type="non-terminal residue" evidence="3">
    <location>
        <position position="240"/>
    </location>
</feature>
<keyword evidence="4" id="KW-1185">Reference proteome</keyword>
<comment type="caution">
    <text evidence="3">The sequence shown here is derived from an EMBL/GenBank/DDBJ whole genome shotgun (WGS) entry which is preliminary data.</text>
</comment>
<feature type="region of interest" description="Disordered" evidence="1">
    <location>
        <begin position="207"/>
        <end position="240"/>
    </location>
</feature>
<sequence>MGMMKIIMVTMMMTLLVGTIRETKATSAAYAACVKHCNDLCSPKVGDRNCVPNCIFFTCGPPPKVWISYTGTPFRILWTDSNTSLGPYPQSFHQPNLLKGFRTTMSVQELVQQPGQESFTCLHPHYLQVPNTRYDFLFKSFNLSNNSISKSILRMEYHMPENSYPTYNDIHNFKRNRWFEKFSKHKWEVQKVSKHINPTVWEDKKHWIKPETKSQSKTNSGSRRSERGGKGVYVHNLGSI</sequence>
<evidence type="ECO:0000313" key="3">
    <source>
        <dbReference type="EMBL" id="KAH0892889.1"/>
    </source>
</evidence>
<evidence type="ECO:0000313" key="4">
    <source>
        <dbReference type="Proteomes" id="UP000824890"/>
    </source>
</evidence>
<feature type="chain" id="PRO_5045592556" evidence="2">
    <location>
        <begin position="26"/>
        <end position="240"/>
    </location>
</feature>
<reference evidence="3 4" key="1">
    <citation type="submission" date="2021-05" db="EMBL/GenBank/DDBJ databases">
        <title>Genome Assembly of Synthetic Allotetraploid Brassica napus Reveals Homoeologous Exchanges between Subgenomes.</title>
        <authorList>
            <person name="Davis J.T."/>
        </authorList>
    </citation>
    <scope>NUCLEOTIDE SEQUENCE [LARGE SCALE GENOMIC DNA]</scope>
    <source>
        <strain evidence="4">cv. Da-Ae</strain>
        <tissue evidence="3">Seedling</tissue>
    </source>
</reference>
<evidence type="ECO:0000256" key="1">
    <source>
        <dbReference type="SAM" id="MobiDB-lite"/>
    </source>
</evidence>